<protein>
    <submittedName>
        <fullName evidence="1 2">Lupus la ribonucleoprotein</fullName>
    </submittedName>
</protein>
<proteinExistence type="predicted"/>
<evidence type="ECO:0000313" key="1">
    <source>
        <dbReference type="EMBL" id="EDS28750.1"/>
    </source>
</evidence>
<keyword evidence="1" id="KW-0687">Ribonucleoprotein</keyword>
<dbReference type="VEuPathDB" id="VectorBase:CPIJ007134"/>
<dbReference type="Proteomes" id="UP000002320">
    <property type="component" value="Unassembled WGS sequence"/>
</dbReference>
<keyword evidence="3" id="KW-1185">Reference proteome</keyword>
<dbReference type="AlphaFoldDB" id="B0WIT7"/>
<dbReference type="EnsemblMetazoa" id="CPIJ007134-RA">
    <property type="protein sequence ID" value="CPIJ007134-PA"/>
    <property type="gene ID" value="CPIJ007134"/>
</dbReference>
<dbReference type="KEGG" id="cqu:CpipJ_CPIJ007134"/>
<dbReference type="EMBL" id="DS231952">
    <property type="protein sequence ID" value="EDS28750.1"/>
    <property type="molecule type" value="Genomic_DNA"/>
</dbReference>
<reference evidence="1" key="1">
    <citation type="submission" date="2007-03" db="EMBL/GenBank/DDBJ databases">
        <title>Annotation of Culex pipiens quinquefasciatus.</title>
        <authorList>
            <consortium name="The Broad Institute Genome Sequencing Platform"/>
            <person name="Atkinson P.W."/>
            <person name="Hemingway J."/>
            <person name="Christensen B.M."/>
            <person name="Higgs S."/>
            <person name="Kodira C."/>
            <person name="Hannick L."/>
            <person name="Megy K."/>
            <person name="O'Leary S."/>
            <person name="Pearson M."/>
            <person name="Haas B.J."/>
            <person name="Mauceli E."/>
            <person name="Wortman J.R."/>
            <person name="Lee N.H."/>
            <person name="Guigo R."/>
            <person name="Stanke M."/>
            <person name="Alvarado L."/>
            <person name="Amedeo P."/>
            <person name="Antoine C.H."/>
            <person name="Arensburger P."/>
            <person name="Bidwell S.L."/>
            <person name="Crawford M."/>
            <person name="Camaro F."/>
            <person name="Devon K."/>
            <person name="Engels R."/>
            <person name="Hammond M."/>
            <person name="Howarth C."/>
            <person name="Koehrsen M."/>
            <person name="Lawson D."/>
            <person name="Montgomery P."/>
            <person name="Nene V."/>
            <person name="Nusbaum C."/>
            <person name="Puiu D."/>
            <person name="Romero-Severson J."/>
            <person name="Severson D.W."/>
            <person name="Shumway M."/>
            <person name="Sisk P."/>
            <person name="Stolte C."/>
            <person name="Zeng Q."/>
            <person name="Eisenstadt E."/>
            <person name="Fraser-Liggett C."/>
            <person name="Strausberg R."/>
            <person name="Galagan J."/>
            <person name="Birren B."/>
            <person name="Collins F.H."/>
        </authorList>
    </citation>
    <scope>NUCLEOTIDE SEQUENCE [LARGE SCALE GENOMIC DNA]</scope>
    <source>
        <strain evidence="1">JHB</strain>
    </source>
</reference>
<dbReference type="HOGENOM" id="CLU_2760318_0_0_1"/>
<evidence type="ECO:0000313" key="3">
    <source>
        <dbReference type="Proteomes" id="UP000002320"/>
    </source>
</evidence>
<accession>B0WIT7</accession>
<gene>
    <name evidence="2" type="primary">6038923</name>
    <name evidence="1" type="ORF">CpipJ_CPIJ007134</name>
</gene>
<organism>
    <name type="scientific">Culex quinquefasciatus</name>
    <name type="common">Southern house mosquito</name>
    <name type="synonym">Culex pungens</name>
    <dbReference type="NCBI Taxonomy" id="7176"/>
    <lineage>
        <taxon>Eukaryota</taxon>
        <taxon>Metazoa</taxon>
        <taxon>Ecdysozoa</taxon>
        <taxon>Arthropoda</taxon>
        <taxon>Hexapoda</taxon>
        <taxon>Insecta</taxon>
        <taxon>Pterygota</taxon>
        <taxon>Neoptera</taxon>
        <taxon>Endopterygota</taxon>
        <taxon>Diptera</taxon>
        <taxon>Nematocera</taxon>
        <taxon>Culicoidea</taxon>
        <taxon>Culicidae</taxon>
        <taxon>Culicinae</taxon>
        <taxon>Culicini</taxon>
        <taxon>Culex</taxon>
        <taxon>Culex</taxon>
    </lineage>
</organism>
<sequence length="70" mass="7841">MRLYLATFYCRGPLVGVDQPLAAELFIIIAAIQESDRKEFVDDCKIHAINLPTRWLISPADVGTGPFYSI</sequence>
<reference evidence="2" key="2">
    <citation type="submission" date="2021-02" db="UniProtKB">
        <authorList>
            <consortium name="EnsemblMetazoa"/>
        </authorList>
    </citation>
    <scope>IDENTIFICATION</scope>
    <source>
        <strain evidence="2">JHB</strain>
    </source>
</reference>
<evidence type="ECO:0000313" key="2">
    <source>
        <dbReference type="EnsemblMetazoa" id="CPIJ007134-PA"/>
    </source>
</evidence>
<dbReference type="GO" id="GO:1990904">
    <property type="term" value="C:ribonucleoprotein complex"/>
    <property type="evidence" value="ECO:0007669"/>
    <property type="project" value="UniProtKB-KW"/>
</dbReference>
<name>B0WIT7_CULQU</name>